<proteinExistence type="predicted"/>
<keyword evidence="2" id="KW-0732">Signal</keyword>
<keyword evidence="4" id="KW-1185">Reference proteome</keyword>
<evidence type="ECO:0000313" key="4">
    <source>
        <dbReference type="Proteomes" id="UP001157091"/>
    </source>
</evidence>
<dbReference type="RefSeq" id="WP_284292444.1">
    <property type="nucleotide sequence ID" value="NZ_BSUK01000001.1"/>
</dbReference>
<name>A0ABQ6HYC6_9MICO</name>
<feature type="region of interest" description="Disordered" evidence="1">
    <location>
        <begin position="31"/>
        <end position="66"/>
    </location>
</feature>
<sequence>MTAGKRDPSKRDGRLLTATVLFAAALLAGCSSSGSSATEPSASPQAMTEPSPDRLDPSPVPAGIAGTLTDQLPVLDRAPAGATSFPWRYVGSSDDSLQVIYAATACSTLDGFTVDEDRDDLTVTAWATQPDDAPCAASLMIAGGTVQLPAPLAGRTLVHGPVTARVADLLS</sequence>
<reference evidence="4" key="1">
    <citation type="journal article" date="2019" name="Int. J. Syst. Evol. Microbiol.">
        <title>The Global Catalogue of Microorganisms (GCM) 10K type strain sequencing project: providing services to taxonomists for standard genome sequencing and annotation.</title>
        <authorList>
            <consortium name="The Broad Institute Genomics Platform"/>
            <consortium name="The Broad Institute Genome Sequencing Center for Infectious Disease"/>
            <person name="Wu L."/>
            <person name="Ma J."/>
        </authorList>
    </citation>
    <scope>NUCLEOTIDE SEQUENCE [LARGE SCALE GENOMIC DNA]</scope>
    <source>
        <strain evidence="4">NBRC 106348</strain>
    </source>
</reference>
<dbReference type="PROSITE" id="PS51257">
    <property type="entry name" value="PROKAR_LIPOPROTEIN"/>
    <property type="match status" value="1"/>
</dbReference>
<evidence type="ECO:0000256" key="2">
    <source>
        <dbReference type="SAM" id="SignalP"/>
    </source>
</evidence>
<evidence type="ECO:0000313" key="3">
    <source>
        <dbReference type="EMBL" id="GMA23420.1"/>
    </source>
</evidence>
<accession>A0ABQ6HYC6</accession>
<evidence type="ECO:0000256" key="1">
    <source>
        <dbReference type="SAM" id="MobiDB-lite"/>
    </source>
</evidence>
<comment type="caution">
    <text evidence="3">The sequence shown here is derived from an EMBL/GenBank/DDBJ whole genome shotgun (WGS) entry which is preliminary data.</text>
</comment>
<gene>
    <name evidence="3" type="ORF">GCM10025864_11790</name>
</gene>
<organism evidence="3 4">
    <name type="scientific">Luteimicrobium album</name>
    <dbReference type="NCBI Taxonomy" id="1054550"/>
    <lineage>
        <taxon>Bacteria</taxon>
        <taxon>Bacillati</taxon>
        <taxon>Actinomycetota</taxon>
        <taxon>Actinomycetes</taxon>
        <taxon>Micrococcales</taxon>
        <taxon>Luteimicrobium</taxon>
    </lineage>
</organism>
<dbReference type="Proteomes" id="UP001157091">
    <property type="component" value="Unassembled WGS sequence"/>
</dbReference>
<feature type="signal peptide" evidence="2">
    <location>
        <begin position="1"/>
        <end position="37"/>
    </location>
</feature>
<dbReference type="EMBL" id="BSUK01000001">
    <property type="protein sequence ID" value="GMA23420.1"/>
    <property type="molecule type" value="Genomic_DNA"/>
</dbReference>
<feature type="compositionally biased region" description="Low complexity" evidence="1">
    <location>
        <begin position="31"/>
        <end position="44"/>
    </location>
</feature>
<feature type="chain" id="PRO_5045986913" evidence="2">
    <location>
        <begin position="38"/>
        <end position="171"/>
    </location>
</feature>
<protein>
    <submittedName>
        <fullName evidence="3">Uncharacterized protein</fullName>
    </submittedName>
</protein>